<evidence type="ECO:0000313" key="2">
    <source>
        <dbReference type="EMBL" id="ALL14545.1"/>
    </source>
</evidence>
<dbReference type="OrthoDB" id="7569823at2"/>
<reference evidence="2 3" key="1">
    <citation type="submission" date="2015-10" db="EMBL/GenBank/DDBJ databases">
        <title>Conservation of the essential genome among Caulobacter and Brevundimonas species.</title>
        <authorList>
            <person name="Scott D."/>
            <person name="Ely B."/>
        </authorList>
    </citation>
    <scope>NUCLEOTIDE SEQUENCE [LARGE SCALE GENOMIC DNA]</scope>
    <source>
        <strain evidence="2 3">CB4</strain>
    </source>
</reference>
<proteinExistence type="predicted"/>
<dbReference type="RefSeq" id="WP_062149367.1">
    <property type="nucleotide sequence ID" value="NZ_CP013002.1"/>
</dbReference>
<dbReference type="EMBL" id="CP013002">
    <property type="protein sequence ID" value="ALL14545.1"/>
    <property type="molecule type" value="Genomic_DNA"/>
</dbReference>
<protein>
    <submittedName>
        <fullName evidence="2">Uncharacterized protein</fullName>
    </submittedName>
</protein>
<name>A0A0P0P1Y1_9CAUL</name>
<organism evidence="2 3">
    <name type="scientific">Caulobacter henricii</name>
    <dbReference type="NCBI Taxonomy" id="69395"/>
    <lineage>
        <taxon>Bacteria</taxon>
        <taxon>Pseudomonadati</taxon>
        <taxon>Pseudomonadota</taxon>
        <taxon>Alphaproteobacteria</taxon>
        <taxon>Caulobacterales</taxon>
        <taxon>Caulobacteraceae</taxon>
        <taxon>Caulobacter</taxon>
    </lineage>
</organism>
<accession>A0A0P0P1Y1</accession>
<sequence length="126" mass="14694">MKKILLSITAVSALAAATAIPAVASAQSFDHRLDRLERRIDRGLRSGSLSRGEAYRLHAQLRETAHLEHRYRRGGLTGWERADLDRRFDRISAQIRFERYDRDYGSGYGHGHGHDRDYRDDYRPRW</sequence>
<evidence type="ECO:0000313" key="3">
    <source>
        <dbReference type="Proteomes" id="UP000056905"/>
    </source>
</evidence>
<keyword evidence="3" id="KW-1185">Reference proteome</keyword>
<feature type="signal peptide" evidence="1">
    <location>
        <begin position="1"/>
        <end position="26"/>
    </location>
</feature>
<dbReference type="KEGG" id="chq:AQ619_14975"/>
<feature type="chain" id="PRO_5006052673" evidence="1">
    <location>
        <begin position="27"/>
        <end position="126"/>
    </location>
</feature>
<dbReference type="Proteomes" id="UP000056905">
    <property type="component" value="Chromosome"/>
</dbReference>
<evidence type="ECO:0000256" key="1">
    <source>
        <dbReference type="SAM" id="SignalP"/>
    </source>
</evidence>
<gene>
    <name evidence="2" type="ORF">AQ619_14975</name>
</gene>
<keyword evidence="1" id="KW-0732">Signal</keyword>
<dbReference type="AlphaFoldDB" id="A0A0P0P1Y1"/>